<sequence>MIWLGHIGGIEGDEEGLVDVLVKLETSLDEVFTPCDVAARNEETRNHVINFIQYMMKIFVVEATADSATNSITFTLSNFDKPLSFDLDVFLTIIGLKHSKDFDLTPPKETVKAGLATLGLIDENDTSLSSADLINSLHFKPTLEDEVPLTAHMCTGANLLPEPIKSLIPPSGEVNVDDNTDKSSSGTSVQPVTQPKAPTDLKPKKKRI</sequence>
<organism evidence="2 3">
    <name type="scientific">Tanacetum coccineum</name>
    <dbReference type="NCBI Taxonomy" id="301880"/>
    <lineage>
        <taxon>Eukaryota</taxon>
        <taxon>Viridiplantae</taxon>
        <taxon>Streptophyta</taxon>
        <taxon>Embryophyta</taxon>
        <taxon>Tracheophyta</taxon>
        <taxon>Spermatophyta</taxon>
        <taxon>Magnoliopsida</taxon>
        <taxon>eudicotyledons</taxon>
        <taxon>Gunneridae</taxon>
        <taxon>Pentapetalae</taxon>
        <taxon>asterids</taxon>
        <taxon>campanulids</taxon>
        <taxon>Asterales</taxon>
        <taxon>Asteraceae</taxon>
        <taxon>Asteroideae</taxon>
        <taxon>Anthemideae</taxon>
        <taxon>Anthemidinae</taxon>
        <taxon>Tanacetum</taxon>
    </lineage>
</organism>
<accession>A0ABQ4YUQ1</accession>
<evidence type="ECO:0000313" key="3">
    <source>
        <dbReference type="Proteomes" id="UP001151760"/>
    </source>
</evidence>
<proteinExistence type="predicted"/>
<comment type="caution">
    <text evidence="2">The sequence shown here is derived from an EMBL/GenBank/DDBJ whole genome shotgun (WGS) entry which is preliminary data.</text>
</comment>
<gene>
    <name evidence="2" type="ORF">Tco_0730488</name>
</gene>
<dbReference type="EMBL" id="BQNB010010684">
    <property type="protein sequence ID" value="GJS80607.1"/>
    <property type="molecule type" value="Genomic_DNA"/>
</dbReference>
<reference evidence="2" key="2">
    <citation type="submission" date="2022-01" db="EMBL/GenBank/DDBJ databases">
        <authorList>
            <person name="Yamashiro T."/>
            <person name="Shiraishi A."/>
            <person name="Satake H."/>
            <person name="Nakayama K."/>
        </authorList>
    </citation>
    <scope>NUCLEOTIDE SEQUENCE</scope>
</reference>
<protein>
    <submittedName>
        <fullName evidence="2">Uncharacterized protein</fullName>
    </submittedName>
</protein>
<evidence type="ECO:0000313" key="2">
    <source>
        <dbReference type="EMBL" id="GJS80607.1"/>
    </source>
</evidence>
<name>A0ABQ4YUQ1_9ASTR</name>
<feature type="compositionally biased region" description="Polar residues" evidence="1">
    <location>
        <begin position="182"/>
        <end position="193"/>
    </location>
</feature>
<evidence type="ECO:0000256" key="1">
    <source>
        <dbReference type="SAM" id="MobiDB-lite"/>
    </source>
</evidence>
<dbReference type="Proteomes" id="UP001151760">
    <property type="component" value="Unassembled WGS sequence"/>
</dbReference>
<feature type="region of interest" description="Disordered" evidence="1">
    <location>
        <begin position="165"/>
        <end position="208"/>
    </location>
</feature>
<reference evidence="2" key="1">
    <citation type="journal article" date="2022" name="Int. J. Mol. Sci.">
        <title>Draft Genome of Tanacetum Coccineum: Genomic Comparison of Closely Related Tanacetum-Family Plants.</title>
        <authorList>
            <person name="Yamashiro T."/>
            <person name="Shiraishi A."/>
            <person name="Nakayama K."/>
            <person name="Satake H."/>
        </authorList>
    </citation>
    <scope>NUCLEOTIDE SEQUENCE</scope>
</reference>
<keyword evidence="3" id="KW-1185">Reference proteome</keyword>